<evidence type="ECO:0000313" key="1">
    <source>
        <dbReference type="EMBL" id="KAG2310738.1"/>
    </source>
</evidence>
<evidence type="ECO:0000313" key="2">
    <source>
        <dbReference type="Proteomes" id="UP000886595"/>
    </source>
</evidence>
<dbReference type="Proteomes" id="UP000886595">
    <property type="component" value="Unassembled WGS sequence"/>
</dbReference>
<dbReference type="AlphaFoldDB" id="A0A8X7VGG7"/>
<reference evidence="1 2" key="1">
    <citation type="submission" date="2020-02" db="EMBL/GenBank/DDBJ databases">
        <authorList>
            <person name="Ma Q."/>
            <person name="Huang Y."/>
            <person name="Song X."/>
            <person name="Pei D."/>
        </authorList>
    </citation>
    <scope>NUCLEOTIDE SEQUENCE [LARGE SCALE GENOMIC DNA]</scope>
    <source>
        <strain evidence="1">Sxm20200214</strain>
        <tissue evidence="1">Leaf</tissue>
    </source>
</reference>
<comment type="caution">
    <text evidence="1">The sequence shown here is derived from an EMBL/GenBank/DDBJ whole genome shotgun (WGS) entry which is preliminary data.</text>
</comment>
<dbReference type="EMBL" id="JAAMPC010000005">
    <property type="protein sequence ID" value="KAG2310738.1"/>
    <property type="molecule type" value="Genomic_DNA"/>
</dbReference>
<organism evidence="1 2">
    <name type="scientific">Brassica carinata</name>
    <name type="common">Ethiopian mustard</name>
    <name type="synonym">Abyssinian cabbage</name>
    <dbReference type="NCBI Taxonomy" id="52824"/>
    <lineage>
        <taxon>Eukaryota</taxon>
        <taxon>Viridiplantae</taxon>
        <taxon>Streptophyta</taxon>
        <taxon>Embryophyta</taxon>
        <taxon>Tracheophyta</taxon>
        <taxon>Spermatophyta</taxon>
        <taxon>Magnoliopsida</taxon>
        <taxon>eudicotyledons</taxon>
        <taxon>Gunneridae</taxon>
        <taxon>Pentapetalae</taxon>
        <taxon>rosids</taxon>
        <taxon>malvids</taxon>
        <taxon>Brassicales</taxon>
        <taxon>Brassicaceae</taxon>
        <taxon>Brassiceae</taxon>
        <taxon>Brassica</taxon>
    </lineage>
</organism>
<gene>
    <name evidence="1" type="ORF">Bca52824_022295</name>
</gene>
<name>A0A8X7VGG7_BRACI</name>
<protein>
    <submittedName>
        <fullName evidence="1">Uncharacterized protein</fullName>
    </submittedName>
</protein>
<sequence>MVDAQDEENEKKHKEEVDKYSISDQMKLLDGIMQKGVSYFNIKEEKDRLEAELLLAESWMAKP</sequence>
<accession>A0A8X7VGG7</accession>
<keyword evidence="2" id="KW-1185">Reference proteome</keyword>
<proteinExistence type="predicted"/>